<dbReference type="AlphaFoldDB" id="A0A9P6DAL5"/>
<dbReference type="Proteomes" id="UP000807025">
    <property type="component" value="Unassembled WGS sequence"/>
</dbReference>
<evidence type="ECO:0000313" key="2">
    <source>
        <dbReference type="EMBL" id="KAF9497617.1"/>
    </source>
</evidence>
<keyword evidence="3" id="KW-1185">Reference proteome</keyword>
<gene>
    <name evidence="2" type="ORF">BDN71DRAFT_1444401</name>
</gene>
<sequence length="110" mass="12852">MDLIQLTKTKWRLLLKEALEEEEYNRKVKSVYYTRQPILGCIKCPNRFFDSDGLVDHTSSKHPEMKKEMIAFLTKSGRSRCHVCGTLRKRFTLAGLQEHLKKKHKITSAS</sequence>
<protein>
    <recommendedName>
        <fullName evidence="1">C2H2-type domain-containing protein</fullName>
    </recommendedName>
</protein>
<feature type="domain" description="C2H2-type" evidence="1">
    <location>
        <begin position="41"/>
        <end position="62"/>
    </location>
</feature>
<organism evidence="2 3">
    <name type="scientific">Pleurotus eryngii</name>
    <name type="common">Boletus of the steppes</name>
    <dbReference type="NCBI Taxonomy" id="5323"/>
    <lineage>
        <taxon>Eukaryota</taxon>
        <taxon>Fungi</taxon>
        <taxon>Dikarya</taxon>
        <taxon>Basidiomycota</taxon>
        <taxon>Agaricomycotina</taxon>
        <taxon>Agaricomycetes</taxon>
        <taxon>Agaricomycetidae</taxon>
        <taxon>Agaricales</taxon>
        <taxon>Pleurotineae</taxon>
        <taxon>Pleurotaceae</taxon>
        <taxon>Pleurotus</taxon>
    </lineage>
</organism>
<name>A0A9P6DAL5_PLEER</name>
<evidence type="ECO:0000259" key="1">
    <source>
        <dbReference type="PROSITE" id="PS00028"/>
    </source>
</evidence>
<dbReference type="PROSITE" id="PS00028">
    <property type="entry name" value="ZINC_FINGER_C2H2_1"/>
    <property type="match status" value="1"/>
</dbReference>
<accession>A0A9P6DAL5</accession>
<dbReference type="EMBL" id="MU154542">
    <property type="protein sequence ID" value="KAF9497617.1"/>
    <property type="molecule type" value="Genomic_DNA"/>
</dbReference>
<proteinExistence type="predicted"/>
<reference evidence="2" key="1">
    <citation type="submission" date="2020-11" db="EMBL/GenBank/DDBJ databases">
        <authorList>
            <consortium name="DOE Joint Genome Institute"/>
            <person name="Ahrendt S."/>
            <person name="Riley R."/>
            <person name="Andreopoulos W."/>
            <person name="Labutti K."/>
            <person name="Pangilinan J."/>
            <person name="Ruiz-Duenas F.J."/>
            <person name="Barrasa J.M."/>
            <person name="Sanchez-Garcia M."/>
            <person name="Camarero S."/>
            <person name="Miyauchi S."/>
            <person name="Serrano A."/>
            <person name="Linde D."/>
            <person name="Babiker R."/>
            <person name="Drula E."/>
            <person name="Ayuso-Fernandez I."/>
            <person name="Pacheco R."/>
            <person name="Padilla G."/>
            <person name="Ferreira P."/>
            <person name="Barriuso J."/>
            <person name="Kellner H."/>
            <person name="Castanera R."/>
            <person name="Alfaro M."/>
            <person name="Ramirez L."/>
            <person name="Pisabarro A.G."/>
            <person name="Kuo A."/>
            <person name="Tritt A."/>
            <person name="Lipzen A."/>
            <person name="He G."/>
            <person name="Yan M."/>
            <person name="Ng V."/>
            <person name="Cullen D."/>
            <person name="Martin F."/>
            <person name="Rosso M.-N."/>
            <person name="Henrissat B."/>
            <person name="Hibbett D."/>
            <person name="Martinez A.T."/>
            <person name="Grigoriev I.V."/>
        </authorList>
    </citation>
    <scope>NUCLEOTIDE SEQUENCE</scope>
    <source>
        <strain evidence="2">ATCC 90797</strain>
    </source>
</reference>
<dbReference type="InterPro" id="IPR013087">
    <property type="entry name" value="Znf_C2H2_type"/>
</dbReference>
<evidence type="ECO:0000313" key="3">
    <source>
        <dbReference type="Proteomes" id="UP000807025"/>
    </source>
</evidence>
<comment type="caution">
    <text evidence="2">The sequence shown here is derived from an EMBL/GenBank/DDBJ whole genome shotgun (WGS) entry which is preliminary data.</text>
</comment>